<protein>
    <submittedName>
        <fullName evidence="8">Flagellar basal body rod protein</fullName>
    </submittedName>
</protein>
<dbReference type="GO" id="GO:0071978">
    <property type="term" value="P:bacterial-type flagellum-dependent swarming motility"/>
    <property type="evidence" value="ECO:0007669"/>
    <property type="project" value="TreeGrafter"/>
</dbReference>
<comment type="similarity">
    <text evidence="2 4">Belongs to the flagella basal body rod proteins family.</text>
</comment>
<dbReference type="AlphaFoldDB" id="Q30RJ9"/>
<evidence type="ECO:0000256" key="1">
    <source>
        <dbReference type="ARBA" id="ARBA00004117"/>
    </source>
</evidence>
<name>Q30RJ9_SULDN</name>
<keyword evidence="8" id="KW-0282">Flagellum</keyword>
<evidence type="ECO:0000313" key="8">
    <source>
        <dbReference type="EMBL" id="ABB44382.1"/>
    </source>
</evidence>
<proteinExistence type="inferred from homology"/>
<dbReference type="RefSeq" id="WP_011372734.1">
    <property type="nucleotide sequence ID" value="NC_007575.1"/>
</dbReference>
<dbReference type="EMBL" id="CP000153">
    <property type="protein sequence ID" value="ABB44382.1"/>
    <property type="molecule type" value="Genomic_DNA"/>
</dbReference>
<keyword evidence="9" id="KW-1185">Reference proteome</keyword>
<dbReference type="KEGG" id="tdn:Suden_1104"/>
<dbReference type="PANTHER" id="PTHR30435:SF19">
    <property type="entry name" value="FLAGELLAR BASAL-BODY ROD PROTEIN FLGG"/>
    <property type="match status" value="1"/>
</dbReference>
<dbReference type="Pfam" id="PF22692">
    <property type="entry name" value="LlgE_F_G_D1"/>
    <property type="match status" value="1"/>
</dbReference>
<dbReference type="GO" id="GO:0009425">
    <property type="term" value="C:bacterial-type flagellum basal body"/>
    <property type="evidence" value="ECO:0007669"/>
    <property type="project" value="UniProtKB-SubCell"/>
</dbReference>
<evidence type="ECO:0000259" key="6">
    <source>
        <dbReference type="Pfam" id="PF06429"/>
    </source>
</evidence>
<keyword evidence="8" id="KW-0966">Cell projection</keyword>
<feature type="domain" description="Flagellar basal-body/hook protein C-terminal" evidence="6">
    <location>
        <begin position="226"/>
        <end position="260"/>
    </location>
</feature>
<feature type="domain" description="Flagellar hook protein FlgE/F/G-like D1" evidence="7">
    <location>
        <begin position="107"/>
        <end position="169"/>
    </location>
</feature>
<dbReference type="SUPFAM" id="SSF117143">
    <property type="entry name" value="Flagellar hook protein flgE"/>
    <property type="match status" value="1"/>
</dbReference>
<dbReference type="PROSITE" id="PS00588">
    <property type="entry name" value="FLAGELLA_BB_ROD"/>
    <property type="match status" value="1"/>
</dbReference>
<reference evidence="8 9" key="1">
    <citation type="journal article" date="2008" name="Appl. Environ. Microbiol.">
        <title>Genome of the epsilonproteobacterial chemolithoautotroph Sulfurimonas denitrificans.</title>
        <authorList>
            <person name="Sievert S.M."/>
            <person name="Scott K.M."/>
            <person name="Klotz M.G."/>
            <person name="Chain P.S.G."/>
            <person name="Hauser L.J."/>
            <person name="Hemp J."/>
            <person name="Huegler M."/>
            <person name="Land M."/>
            <person name="Lapidus A."/>
            <person name="Larimer F.W."/>
            <person name="Lucas S."/>
            <person name="Malfatti S.A."/>
            <person name="Meyer F."/>
            <person name="Paulsen I.T."/>
            <person name="Ren Q."/>
            <person name="Simon J."/>
            <person name="Bailey K."/>
            <person name="Diaz E."/>
            <person name="Fitzpatrick K.A."/>
            <person name="Glover B."/>
            <person name="Gwatney N."/>
            <person name="Korajkic A."/>
            <person name="Long A."/>
            <person name="Mobberley J.M."/>
            <person name="Pantry S.N."/>
            <person name="Pazder G."/>
            <person name="Peterson S."/>
            <person name="Quintanilla J.D."/>
            <person name="Sprinkle R."/>
            <person name="Stephens J."/>
            <person name="Thomas P."/>
            <person name="Vaughn R."/>
            <person name="Weber M.J."/>
            <person name="Wooten L.L."/>
        </authorList>
    </citation>
    <scope>NUCLEOTIDE SEQUENCE [LARGE SCALE GENOMIC DNA]</scope>
    <source>
        <strain evidence="9">ATCC 33889 / DSM 1251</strain>
    </source>
</reference>
<feature type="domain" description="Flagellar basal body rod protein N-terminal" evidence="5">
    <location>
        <begin position="8"/>
        <end position="35"/>
    </location>
</feature>
<gene>
    <name evidence="8" type="ordered locus">Suden_1104</name>
</gene>
<evidence type="ECO:0000256" key="4">
    <source>
        <dbReference type="RuleBase" id="RU362116"/>
    </source>
</evidence>
<dbReference type="STRING" id="326298.Suden_1104"/>
<keyword evidence="8" id="KW-0969">Cilium</keyword>
<dbReference type="Pfam" id="PF06429">
    <property type="entry name" value="Flg_bbr_C"/>
    <property type="match status" value="1"/>
</dbReference>
<dbReference type="NCBIfam" id="TIGR03506">
    <property type="entry name" value="FlgEFG_subfam"/>
    <property type="match status" value="1"/>
</dbReference>
<evidence type="ECO:0000259" key="5">
    <source>
        <dbReference type="Pfam" id="PF00460"/>
    </source>
</evidence>
<sequence>MQSGYYSSAAGMVTQFNRLDTIANNLANVNTVGFKEDNLIVGDFMRLYKEARDELPNANHTKEAAQFLNRAMNKAPQVVDAYTDFSLGVMQKSNNSLDMALSKEGLFFLVKTPEGIRLTRDGTFTKDDEGKLVTKQGYEVLPSDYFISKQPIIFNQGDSAIEIDKNGQILTNIPNSMTLNQLNRLFIAQPDNIDFLKKEGDGLYRYDGAGGVEGLVSFDGSEAVLQGFIEKSNVNAVKMMTQLIETNRLVGMYQKAMDTQMNDMNRDAIEKLAKKS</sequence>
<evidence type="ECO:0000256" key="3">
    <source>
        <dbReference type="ARBA" id="ARBA00023143"/>
    </source>
</evidence>
<dbReference type="InterPro" id="IPR037925">
    <property type="entry name" value="FlgE/F/G-like"/>
</dbReference>
<evidence type="ECO:0000313" key="9">
    <source>
        <dbReference type="Proteomes" id="UP000002714"/>
    </source>
</evidence>
<evidence type="ECO:0000256" key="2">
    <source>
        <dbReference type="ARBA" id="ARBA00009677"/>
    </source>
</evidence>
<dbReference type="InterPro" id="IPR053967">
    <property type="entry name" value="LlgE_F_G-like_D1"/>
</dbReference>
<dbReference type="OrthoDB" id="9804559at2"/>
<organism evidence="8 9">
    <name type="scientific">Sulfurimonas denitrificans (strain ATCC 33889 / DSM 1251)</name>
    <name type="common">Thiomicrospira denitrificans (strain ATCC 33889 / DSM 1251)</name>
    <dbReference type="NCBI Taxonomy" id="326298"/>
    <lineage>
        <taxon>Bacteria</taxon>
        <taxon>Pseudomonadati</taxon>
        <taxon>Campylobacterota</taxon>
        <taxon>Epsilonproteobacteria</taxon>
        <taxon>Campylobacterales</taxon>
        <taxon>Sulfurimonadaceae</taxon>
        <taxon>Sulfurimonas</taxon>
    </lineage>
</organism>
<dbReference type="InterPro" id="IPR020013">
    <property type="entry name" value="Flagellar_FlgE/F/G"/>
</dbReference>
<dbReference type="eggNOG" id="COG4786">
    <property type="taxonomic scope" value="Bacteria"/>
</dbReference>
<dbReference type="InterPro" id="IPR001444">
    <property type="entry name" value="Flag_bb_rod_N"/>
</dbReference>
<accession>Q30RJ9</accession>
<evidence type="ECO:0000259" key="7">
    <source>
        <dbReference type="Pfam" id="PF22692"/>
    </source>
</evidence>
<dbReference type="InterPro" id="IPR019776">
    <property type="entry name" value="Flagellar_basal_body_rod_CS"/>
</dbReference>
<keyword evidence="3 4" id="KW-0975">Bacterial flagellum</keyword>
<dbReference type="HOGENOM" id="CLU_013687_0_0_7"/>
<dbReference type="InterPro" id="IPR010930">
    <property type="entry name" value="Flg_bb/hook_C_dom"/>
</dbReference>
<comment type="subcellular location">
    <subcellularLocation>
        <location evidence="1 4">Bacterial flagellum basal body</location>
    </subcellularLocation>
</comment>
<dbReference type="Proteomes" id="UP000002714">
    <property type="component" value="Chromosome"/>
</dbReference>
<dbReference type="Pfam" id="PF00460">
    <property type="entry name" value="Flg_bb_rod"/>
    <property type="match status" value="1"/>
</dbReference>
<dbReference type="PANTHER" id="PTHR30435">
    <property type="entry name" value="FLAGELLAR PROTEIN"/>
    <property type="match status" value="1"/>
</dbReference>